<dbReference type="EMBL" id="LQBL01000027">
    <property type="protein sequence ID" value="KUG54421.1"/>
    <property type="molecule type" value="Genomic_DNA"/>
</dbReference>
<keyword evidence="7" id="KW-0479">Metal-binding</keyword>
<dbReference type="CDD" id="cd08659">
    <property type="entry name" value="M20_ArgE_DapE-like"/>
    <property type="match status" value="1"/>
</dbReference>
<evidence type="ECO:0000256" key="4">
    <source>
        <dbReference type="ARBA" id="ARBA00006247"/>
    </source>
</evidence>
<comment type="cofactor">
    <cofactor evidence="1">
        <name>Co(2+)</name>
        <dbReference type="ChEBI" id="CHEBI:48828"/>
    </cofactor>
</comment>
<dbReference type="SUPFAM" id="SSF53187">
    <property type="entry name" value="Zn-dependent exopeptidases"/>
    <property type="match status" value="1"/>
</dbReference>
<evidence type="ECO:0000256" key="8">
    <source>
        <dbReference type="ARBA" id="ARBA00022801"/>
    </source>
</evidence>
<dbReference type="AlphaFoldDB" id="A0A0W8I751"/>
<dbReference type="EC" id="3.5.1.18" evidence="5"/>
<reference evidence="13 14" key="1">
    <citation type="submission" date="2015-12" db="EMBL/GenBank/DDBJ databases">
        <title>Serinicoccus chungangenesis strain CD08_5 genome sequencing and assembly.</title>
        <authorList>
            <person name="Chander A.M."/>
            <person name="Kaur G."/>
            <person name="Nair G.R."/>
            <person name="Dhawan D.K."/>
            <person name="Kochhar R.K."/>
            <person name="Mayilraj S."/>
            <person name="Bhadada S.K."/>
        </authorList>
    </citation>
    <scope>NUCLEOTIDE SEQUENCE [LARGE SCALE GENOMIC DNA]</scope>
    <source>
        <strain evidence="13 14">CD08_5</strain>
    </source>
</reference>
<dbReference type="InterPro" id="IPR050072">
    <property type="entry name" value="Peptidase_M20A"/>
</dbReference>
<dbReference type="InterPro" id="IPR036264">
    <property type="entry name" value="Bact_exopeptidase_dim_dom"/>
</dbReference>
<dbReference type="PROSITE" id="PS00758">
    <property type="entry name" value="ARGE_DAPE_CPG2_1"/>
    <property type="match status" value="1"/>
</dbReference>
<feature type="domain" description="Peptidase M20 dimerisation" evidence="12">
    <location>
        <begin position="189"/>
        <end position="293"/>
    </location>
</feature>
<dbReference type="PANTHER" id="PTHR43808">
    <property type="entry name" value="ACETYLORNITHINE DEACETYLASE"/>
    <property type="match status" value="1"/>
</dbReference>
<dbReference type="NCBIfam" id="TIGR01910">
    <property type="entry name" value="DapE-ArgE"/>
    <property type="match status" value="1"/>
</dbReference>
<dbReference type="RefSeq" id="WP_058891154.1">
    <property type="nucleotide sequence ID" value="NZ_LQBL01000027.1"/>
</dbReference>
<comment type="similarity">
    <text evidence="4">Belongs to the peptidase M20A family.</text>
</comment>
<evidence type="ECO:0000313" key="14">
    <source>
        <dbReference type="Proteomes" id="UP000054837"/>
    </source>
</evidence>
<evidence type="ECO:0000313" key="13">
    <source>
        <dbReference type="EMBL" id="KUG54421.1"/>
    </source>
</evidence>
<dbReference type="Pfam" id="PF01546">
    <property type="entry name" value="Peptidase_M20"/>
    <property type="match status" value="1"/>
</dbReference>
<dbReference type="InterPro" id="IPR002933">
    <property type="entry name" value="Peptidase_M20"/>
</dbReference>
<dbReference type="UniPathway" id="UPA00034">
    <property type="reaction ID" value="UER00021"/>
</dbReference>
<dbReference type="Proteomes" id="UP000054837">
    <property type="component" value="Unassembled WGS sequence"/>
</dbReference>
<dbReference type="InterPro" id="IPR010182">
    <property type="entry name" value="ArgE/DapE"/>
</dbReference>
<organism evidence="13 14">
    <name type="scientific">Serinicoccus chungangensis</name>
    <dbReference type="NCBI Taxonomy" id="767452"/>
    <lineage>
        <taxon>Bacteria</taxon>
        <taxon>Bacillati</taxon>
        <taxon>Actinomycetota</taxon>
        <taxon>Actinomycetes</taxon>
        <taxon>Micrococcales</taxon>
        <taxon>Ornithinimicrobiaceae</taxon>
        <taxon>Serinicoccus</taxon>
    </lineage>
</organism>
<dbReference type="Gene3D" id="3.40.630.10">
    <property type="entry name" value="Zn peptidases"/>
    <property type="match status" value="2"/>
</dbReference>
<evidence type="ECO:0000256" key="9">
    <source>
        <dbReference type="ARBA" id="ARBA00022833"/>
    </source>
</evidence>
<evidence type="ECO:0000259" key="12">
    <source>
        <dbReference type="Pfam" id="PF07687"/>
    </source>
</evidence>
<comment type="catalytic activity">
    <reaction evidence="11">
        <text>N-succinyl-(2S,6S)-2,6-diaminopimelate + H2O = (2S,6S)-2,6-diaminopimelate + succinate</text>
        <dbReference type="Rhea" id="RHEA:22608"/>
        <dbReference type="ChEBI" id="CHEBI:15377"/>
        <dbReference type="ChEBI" id="CHEBI:30031"/>
        <dbReference type="ChEBI" id="CHEBI:57609"/>
        <dbReference type="ChEBI" id="CHEBI:58087"/>
        <dbReference type="EC" id="3.5.1.18"/>
    </reaction>
</comment>
<comment type="caution">
    <text evidence="13">The sequence shown here is derived from an EMBL/GenBank/DDBJ whole genome shotgun (WGS) entry which is preliminary data.</text>
</comment>
<dbReference type="InterPro" id="IPR001261">
    <property type="entry name" value="ArgE/DapE_CS"/>
</dbReference>
<dbReference type="Pfam" id="PF07687">
    <property type="entry name" value="M20_dimer"/>
    <property type="match status" value="1"/>
</dbReference>
<keyword evidence="8" id="KW-0378">Hydrolase</keyword>
<dbReference type="STRING" id="767452.AVL62_04205"/>
<accession>A0A0W8I751</accession>
<dbReference type="GO" id="GO:0009089">
    <property type="term" value="P:lysine biosynthetic process via diaminopimelate"/>
    <property type="evidence" value="ECO:0007669"/>
    <property type="project" value="UniProtKB-UniPathway"/>
</dbReference>
<dbReference type="GO" id="GO:0009014">
    <property type="term" value="F:succinyl-diaminopimelate desuccinylase activity"/>
    <property type="evidence" value="ECO:0007669"/>
    <property type="project" value="UniProtKB-EC"/>
</dbReference>
<comment type="cofactor">
    <cofactor evidence="2">
        <name>Zn(2+)</name>
        <dbReference type="ChEBI" id="CHEBI:29105"/>
    </cofactor>
</comment>
<dbReference type="Gene3D" id="3.30.70.360">
    <property type="match status" value="1"/>
</dbReference>
<proteinExistence type="inferred from homology"/>
<evidence type="ECO:0000256" key="5">
    <source>
        <dbReference type="ARBA" id="ARBA00011921"/>
    </source>
</evidence>
<name>A0A0W8I751_9MICO</name>
<evidence type="ECO:0000256" key="3">
    <source>
        <dbReference type="ARBA" id="ARBA00005130"/>
    </source>
</evidence>
<comment type="pathway">
    <text evidence="3">Amino-acid biosynthesis; L-lysine biosynthesis via DAP pathway; LL-2,6-diaminopimelate from (S)-tetrahydrodipicolinate (succinylase route): step 3/3.</text>
</comment>
<dbReference type="OrthoDB" id="7055905at2"/>
<evidence type="ECO:0000256" key="10">
    <source>
        <dbReference type="ARBA" id="ARBA00023285"/>
    </source>
</evidence>
<evidence type="ECO:0000256" key="11">
    <source>
        <dbReference type="ARBA" id="ARBA00051301"/>
    </source>
</evidence>
<gene>
    <name evidence="13" type="ORF">AVL62_04205</name>
</gene>
<dbReference type="GO" id="GO:0046872">
    <property type="term" value="F:metal ion binding"/>
    <property type="evidence" value="ECO:0007669"/>
    <property type="project" value="UniProtKB-KW"/>
</dbReference>
<sequence length="403" mass="41371">MTDARPAGTEQEVLARITAERLVPLAQQLVRAPGANPPGEEAATAEALAGLAEGLGLSAALEEVEPGRPNVGVRLDGGDGPGLLFLGHTDVVPPGPLEDWGVDPYAADLADGRLVGRGSADMKGGLAAVLLAMAAVREAGVRLTGPVLLDALCDEEQNGIGIRRYVEQTAPDLLGCVVAEPTDLATVVAARGASYLHIEVRGVAAHAGRPADGRNAISGAALVVADLDRWHEELAGTAHALVGPATVNVGVIQGGTSGSAVPDLCRVEVDRRLLPGESMEAVVETVRGRLEALDLGARGLTWSVTSPMDMPGFETAPEEPFVRTVDAAMSGAGRGPVPLQGWTAACDGGFVAQAWGIPVVVQGPGSVNEQAHRPDESVAVEELVVAARGYARTILHLLAPDAR</sequence>
<keyword evidence="14" id="KW-1185">Reference proteome</keyword>
<protein>
    <recommendedName>
        <fullName evidence="6">Probable succinyl-diaminopimelate desuccinylase</fullName>
        <ecNumber evidence="5">3.5.1.18</ecNumber>
    </recommendedName>
</protein>
<keyword evidence="10" id="KW-0170">Cobalt</keyword>
<evidence type="ECO:0000256" key="1">
    <source>
        <dbReference type="ARBA" id="ARBA00001941"/>
    </source>
</evidence>
<evidence type="ECO:0000256" key="6">
    <source>
        <dbReference type="ARBA" id="ARBA00016853"/>
    </source>
</evidence>
<evidence type="ECO:0000256" key="7">
    <source>
        <dbReference type="ARBA" id="ARBA00022723"/>
    </source>
</evidence>
<dbReference type="SUPFAM" id="SSF55031">
    <property type="entry name" value="Bacterial exopeptidase dimerisation domain"/>
    <property type="match status" value="1"/>
</dbReference>
<dbReference type="InterPro" id="IPR011650">
    <property type="entry name" value="Peptidase_M20_dimer"/>
</dbReference>
<evidence type="ECO:0000256" key="2">
    <source>
        <dbReference type="ARBA" id="ARBA00001947"/>
    </source>
</evidence>
<keyword evidence="9" id="KW-0862">Zinc</keyword>